<name>A0AA88L5L0_ARTSF</name>
<proteinExistence type="predicted"/>
<organism evidence="1 2">
    <name type="scientific">Artemia franciscana</name>
    <name type="common">Brine shrimp</name>
    <name type="synonym">Artemia sanfranciscana</name>
    <dbReference type="NCBI Taxonomy" id="6661"/>
    <lineage>
        <taxon>Eukaryota</taxon>
        <taxon>Metazoa</taxon>
        <taxon>Ecdysozoa</taxon>
        <taxon>Arthropoda</taxon>
        <taxon>Crustacea</taxon>
        <taxon>Branchiopoda</taxon>
        <taxon>Anostraca</taxon>
        <taxon>Artemiidae</taxon>
        <taxon>Artemia</taxon>
    </lineage>
</organism>
<dbReference type="AlphaFoldDB" id="A0AA88L5L0"/>
<evidence type="ECO:0000313" key="1">
    <source>
        <dbReference type="EMBL" id="KAK2717732.1"/>
    </source>
</evidence>
<sequence>MQEELLPTATYHKADSMVTRYIMRTRVEEYVRVVGVTDWTNSLYLAKQSLRHPPVQSLLLDTGKVALDLALVQPLLLGTGATGGSPRSDLQH</sequence>
<evidence type="ECO:0000313" key="2">
    <source>
        <dbReference type="Proteomes" id="UP001187531"/>
    </source>
</evidence>
<dbReference type="Proteomes" id="UP001187531">
    <property type="component" value="Unassembled WGS sequence"/>
</dbReference>
<protein>
    <submittedName>
        <fullName evidence="1">Uncharacterized protein</fullName>
    </submittedName>
</protein>
<reference evidence="1" key="1">
    <citation type="submission" date="2023-07" db="EMBL/GenBank/DDBJ databases">
        <title>Chromosome-level genome assembly of Artemia franciscana.</title>
        <authorList>
            <person name="Jo E."/>
        </authorList>
    </citation>
    <scope>NUCLEOTIDE SEQUENCE</scope>
    <source>
        <tissue evidence="1">Whole body</tissue>
    </source>
</reference>
<accession>A0AA88L5L0</accession>
<keyword evidence="2" id="KW-1185">Reference proteome</keyword>
<comment type="caution">
    <text evidence="1">The sequence shown here is derived from an EMBL/GenBank/DDBJ whole genome shotgun (WGS) entry which is preliminary data.</text>
</comment>
<dbReference type="EMBL" id="JAVRJZ010000010">
    <property type="protein sequence ID" value="KAK2717732.1"/>
    <property type="molecule type" value="Genomic_DNA"/>
</dbReference>
<gene>
    <name evidence="1" type="ORF">QYM36_006500</name>
</gene>